<dbReference type="EMBL" id="GL349477">
    <property type="protein sequence ID" value="KNC52985.1"/>
    <property type="molecule type" value="Genomic_DNA"/>
</dbReference>
<dbReference type="PANTHER" id="PTHR31598:SF1">
    <property type="entry name" value="DYNEIN REGULATORY COMPLEX PROTEIN 10"/>
    <property type="match status" value="1"/>
</dbReference>
<evidence type="ECO:0000256" key="9">
    <source>
        <dbReference type="ARBA" id="ARBA00023273"/>
    </source>
</evidence>
<dbReference type="AlphaFoldDB" id="A0A0L0DL46"/>
<name>A0A0L0DL46_THETB</name>
<dbReference type="RefSeq" id="XP_013754874.1">
    <property type="nucleotide sequence ID" value="XM_013899420.1"/>
</dbReference>
<evidence type="ECO:0000256" key="2">
    <source>
        <dbReference type="ARBA" id="ARBA00004611"/>
    </source>
</evidence>
<evidence type="ECO:0000256" key="13">
    <source>
        <dbReference type="SAM" id="MobiDB-lite"/>
    </source>
</evidence>
<protein>
    <recommendedName>
        <fullName evidence="4">Dynein regulatory complex protein 10</fullName>
    </recommendedName>
    <alternativeName>
        <fullName evidence="10">IQ domain-containing protein D</fullName>
    </alternativeName>
</protein>
<evidence type="ECO:0000256" key="5">
    <source>
        <dbReference type="ARBA" id="ARBA00022490"/>
    </source>
</evidence>
<keyword evidence="9" id="KW-0966">Cell projection</keyword>
<keyword evidence="12" id="KW-0175">Coiled coil</keyword>
<evidence type="ECO:0000313" key="14">
    <source>
        <dbReference type="EMBL" id="KNC52985.1"/>
    </source>
</evidence>
<evidence type="ECO:0000256" key="3">
    <source>
        <dbReference type="ARBA" id="ARBA00009071"/>
    </source>
</evidence>
<dbReference type="PROSITE" id="PS50096">
    <property type="entry name" value="IQ"/>
    <property type="match status" value="1"/>
</dbReference>
<dbReference type="CDD" id="cd23767">
    <property type="entry name" value="IQCD"/>
    <property type="match status" value="1"/>
</dbReference>
<evidence type="ECO:0000256" key="6">
    <source>
        <dbReference type="ARBA" id="ARBA00022846"/>
    </source>
</evidence>
<feature type="region of interest" description="Disordered" evidence="13">
    <location>
        <begin position="379"/>
        <end position="399"/>
    </location>
</feature>
<evidence type="ECO:0000256" key="10">
    <source>
        <dbReference type="ARBA" id="ARBA00032180"/>
    </source>
</evidence>
<evidence type="ECO:0000313" key="15">
    <source>
        <dbReference type="Proteomes" id="UP000054408"/>
    </source>
</evidence>
<dbReference type="InterPro" id="IPR000048">
    <property type="entry name" value="IQ_motif_EF-hand-BS"/>
</dbReference>
<keyword evidence="6" id="KW-0282">Flagellum</keyword>
<dbReference type="eggNOG" id="ENOG502QQS9">
    <property type="taxonomic scope" value="Eukaryota"/>
</dbReference>
<proteinExistence type="inferred from homology"/>
<accession>A0A0L0DL46</accession>
<evidence type="ECO:0000256" key="11">
    <source>
        <dbReference type="ARBA" id="ARBA00046836"/>
    </source>
</evidence>
<sequence length="399" mass="45673">MSGDDRIHRLTNVEAQRIMSVLDEAVVNVHLLAMLGSFLENTEALEAVAGRDVVDLLVNHQALEARYTDVWERREATGRRGERALHADLTDELKDIATELVASTKSVCRVLRQTPDAVHRLRSHFASNRTPGLVNFIKVFNELRDLTIVRLETSVEEARSRENQMASVVQRARESTAEVERLQVQLKKQVDLRNEEEKKRNRTISRLTKTLESLASNAVDDQKALDKEARSRAAVDQEHFKRAQTELESELTEKRAYLDSLIAKSQATEEELRRSRARTEAEVTNWLTRYDEEMSAAQEELEALQATCDVETARLDALKRRYAVLNVEYTAIMDHNKRVQLNADREAAEFDSLIRAAISIQSAWRGHVARKDFKVLRRKRRKARRKARAAARAEKKANA</sequence>
<dbReference type="Pfam" id="PF00612">
    <property type="entry name" value="IQ"/>
    <property type="match status" value="1"/>
</dbReference>
<evidence type="ECO:0000256" key="12">
    <source>
        <dbReference type="SAM" id="Coils"/>
    </source>
</evidence>
<organism evidence="14 15">
    <name type="scientific">Thecamonas trahens ATCC 50062</name>
    <dbReference type="NCBI Taxonomy" id="461836"/>
    <lineage>
        <taxon>Eukaryota</taxon>
        <taxon>Apusozoa</taxon>
        <taxon>Apusomonadida</taxon>
        <taxon>Apusomonadidae</taxon>
        <taxon>Thecamonas</taxon>
    </lineage>
</organism>
<evidence type="ECO:0000256" key="1">
    <source>
        <dbReference type="ARBA" id="ARBA00003029"/>
    </source>
</evidence>
<keyword evidence="8" id="KW-0206">Cytoskeleton</keyword>
<comment type="function">
    <text evidence="1">Component of the nexin-dynein regulatory complex (N-DRC), a key regulator of ciliary/flagellar motility which maintains the alignment and integrity of the distal axoneme and regulates microtubule sliding in motile axonemes.</text>
</comment>
<dbReference type="PANTHER" id="PTHR31598">
    <property type="entry name" value="IQ DOMAIN-CONTAINING PROTEIN D"/>
    <property type="match status" value="1"/>
</dbReference>
<keyword evidence="5" id="KW-0963">Cytoplasm</keyword>
<comment type="subcellular location">
    <subcellularLocation>
        <location evidence="2">Cytoplasm</location>
        <location evidence="2">Cytoskeleton</location>
        <location evidence="2">Flagellum axoneme</location>
    </subcellularLocation>
</comment>
<evidence type="ECO:0000256" key="4">
    <source>
        <dbReference type="ARBA" id="ARBA00021752"/>
    </source>
</evidence>
<evidence type="ECO:0000256" key="7">
    <source>
        <dbReference type="ARBA" id="ARBA00023069"/>
    </source>
</evidence>
<dbReference type="InterPro" id="IPR042815">
    <property type="entry name" value="DRC10"/>
</dbReference>
<dbReference type="OMA" id="KYDLEMG"/>
<dbReference type="SMART" id="SM00015">
    <property type="entry name" value="IQ"/>
    <property type="match status" value="1"/>
</dbReference>
<evidence type="ECO:0000256" key="8">
    <source>
        <dbReference type="ARBA" id="ARBA00023212"/>
    </source>
</evidence>
<dbReference type="Gene3D" id="1.20.5.190">
    <property type="match status" value="1"/>
</dbReference>
<gene>
    <name evidence="14" type="ORF">AMSG_09161</name>
</gene>
<dbReference type="GeneID" id="25567677"/>
<comment type="subunit">
    <text evidence="11">Component of the nexin-dynein regulatory complex (N-DRC). Interacts with CFAP52.</text>
</comment>
<feature type="compositionally biased region" description="Basic residues" evidence="13">
    <location>
        <begin position="379"/>
        <end position="389"/>
    </location>
</feature>
<dbReference type="OrthoDB" id="10265211at2759"/>
<dbReference type="Proteomes" id="UP000054408">
    <property type="component" value="Unassembled WGS sequence"/>
</dbReference>
<feature type="coiled-coil region" evidence="12">
    <location>
        <begin position="258"/>
        <end position="321"/>
    </location>
</feature>
<reference evidence="14 15" key="1">
    <citation type="submission" date="2010-05" db="EMBL/GenBank/DDBJ databases">
        <title>The Genome Sequence of Thecamonas trahens ATCC 50062.</title>
        <authorList>
            <consortium name="The Broad Institute Genome Sequencing Platform"/>
            <person name="Russ C."/>
            <person name="Cuomo C."/>
            <person name="Shea T."/>
            <person name="Young S.K."/>
            <person name="Zeng Q."/>
            <person name="Koehrsen M."/>
            <person name="Haas B."/>
            <person name="Borodovsky M."/>
            <person name="Guigo R."/>
            <person name="Alvarado L."/>
            <person name="Berlin A."/>
            <person name="Bochicchio J."/>
            <person name="Borenstein D."/>
            <person name="Chapman S."/>
            <person name="Chen Z."/>
            <person name="Freedman E."/>
            <person name="Gellesch M."/>
            <person name="Goldberg J."/>
            <person name="Griggs A."/>
            <person name="Gujja S."/>
            <person name="Heilman E."/>
            <person name="Heiman D."/>
            <person name="Hepburn T."/>
            <person name="Howarth C."/>
            <person name="Jen D."/>
            <person name="Larson L."/>
            <person name="Mehta T."/>
            <person name="Park D."/>
            <person name="Pearson M."/>
            <person name="Roberts A."/>
            <person name="Saif S."/>
            <person name="Shenoy N."/>
            <person name="Sisk P."/>
            <person name="Stolte C."/>
            <person name="Sykes S."/>
            <person name="Thomson T."/>
            <person name="Walk T."/>
            <person name="White J."/>
            <person name="Yandava C."/>
            <person name="Burger G."/>
            <person name="Gray M.W."/>
            <person name="Holland P.W.H."/>
            <person name="King N."/>
            <person name="Lang F.B.F."/>
            <person name="Roger A.J."/>
            <person name="Ruiz-Trillo I."/>
            <person name="Lander E."/>
            <person name="Nusbaum C."/>
        </authorList>
    </citation>
    <scope>NUCLEOTIDE SEQUENCE [LARGE SCALE GENOMIC DNA]</scope>
    <source>
        <strain evidence="14 15">ATCC 50062</strain>
    </source>
</reference>
<keyword evidence="15" id="KW-1185">Reference proteome</keyword>
<comment type="similarity">
    <text evidence="3">Belongs to the DRC10 family.</text>
</comment>
<dbReference type="STRING" id="461836.A0A0L0DL46"/>
<keyword evidence="7" id="KW-0969">Cilium</keyword>